<evidence type="ECO:0000256" key="1">
    <source>
        <dbReference type="ARBA" id="ARBA00009091"/>
    </source>
</evidence>
<dbReference type="Proteomes" id="UP000014977">
    <property type="component" value="Unassembled WGS sequence"/>
</dbReference>
<dbReference type="Pfam" id="PF03938">
    <property type="entry name" value="OmpH"/>
    <property type="match status" value="1"/>
</dbReference>
<evidence type="ECO:0000313" key="3">
    <source>
        <dbReference type="EMBL" id="EPR35325.1"/>
    </source>
</evidence>
<protein>
    <submittedName>
        <fullName evidence="3">Outer membrane chaperone Skp (OmpH)</fullName>
    </submittedName>
</protein>
<dbReference type="InterPro" id="IPR024930">
    <property type="entry name" value="Skp_dom_sf"/>
</dbReference>
<dbReference type="SMART" id="SM00935">
    <property type="entry name" value="OmpH"/>
    <property type="match status" value="1"/>
</dbReference>
<dbReference type="Gene3D" id="3.30.910.20">
    <property type="entry name" value="Skp domain"/>
    <property type="match status" value="1"/>
</dbReference>
<dbReference type="RefSeq" id="WP_020878229.1">
    <property type="nucleotide sequence ID" value="NZ_ATHJ01000108.1"/>
</dbReference>
<evidence type="ECO:0000256" key="2">
    <source>
        <dbReference type="ARBA" id="ARBA00022729"/>
    </source>
</evidence>
<dbReference type="OrthoDB" id="5417975at2"/>
<dbReference type="GO" id="GO:0005829">
    <property type="term" value="C:cytosol"/>
    <property type="evidence" value="ECO:0007669"/>
    <property type="project" value="TreeGrafter"/>
</dbReference>
<sequence>MKVYRIAGVMVLITALLATGAIAADLKIGVIDFQRVLRESNGGKAAKAEIERRGKSLESSLMKKGKELEAEKEKLEAEAMVMKPEARENKARDFKIKVMDFQALQKKSADDFKQYEVDVIRRVQKEVFGLVENIGKKGNYTLILEKGAALYHPNSIDITDQLIKMYDKK</sequence>
<dbReference type="EMBL" id="ATHJ01000108">
    <property type="protein sequence ID" value="EPR35325.1"/>
    <property type="molecule type" value="Genomic_DNA"/>
</dbReference>
<accession>S7TFG3</accession>
<dbReference type="PANTHER" id="PTHR35089">
    <property type="entry name" value="CHAPERONE PROTEIN SKP"/>
    <property type="match status" value="1"/>
</dbReference>
<organism evidence="3 4">
    <name type="scientific">Desulfococcus multivorans DSM 2059</name>
    <dbReference type="NCBI Taxonomy" id="1121405"/>
    <lineage>
        <taxon>Bacteria</taxon>
        <taxon>Pseudomonadati</taxon>
        <taxon>Thermodesulfobacteriota</taxon>
        <taxon>Desulfobacteria</taxon>
        <taxon>Desulfobacterales</taxon>
        <taxon>Desulfococcaceae</taxon>
        <taxon>Desulfococcus</taxon>
    </lineage>
</organism>
<proteinExistence type="inferred from homology"/>
<dbReference type="GO" id="GO:0050821">
    <property type="term" value="P:protein stabilization"/>
    <property type="evidence" value="ECO:0007669"/>
    <property type="project" value="TreeGrafter"/>
</dbReference>
<reference evidence="3 4" key="1">
    <citation type="journal article" date="2013" name="Genome Announc.">
        <title>Draft genome sequences for three mercury-methylating, sulfate-reducing bacteria.</title>
        <authorList>
            <person name="Brown S.D."/>
            <person name="Hurt R.A.Jr."/>
            <person name="Gilmour C.C."/>
            <person name="Elias D.A."/>
        </authorList>
    </citation>
    <scope>NUCLEOTIDE SEQUENCE [LARGE SCALE GENOMIC DNA]</scope>
    <source>
        <strain evidence="3 4">DSM 2059</strain>
    </source>
</reference>
<dbReference type="PANTHER" id="PTHR35089:SF1">
    <property type="entry name" value="CHAPERONE PROTEIN SKP"/>
    <property type="match status" value="1"/>
</dbReference>
<keyword evidence="4" id="KW-1185">Reference proteome</keyword>
<dbReference type="eggNOG" id="COG2825">
    <property type="taxonomic scope" value="Bacteria"/>
</dbReference>
<keyword evidence="2" id="KW-0732">Signal</keyword>
<evidence type="ECO:0000313" key="4">
    <source>
        <dbReference type="Proteomes" id="UP000014977"/>
    </source>
</evidence>
<comment type="similarity">
    <text evidence="1">Belongs to the Skp family.</text>
</comment>
<gene>
    <name evidence="3" type="ORF">dsmv_3139</name>
</gene>
<dbReference type="InterPro" id="IPR005632">
    <property type="entry name" value="Chaperone_Skp"/>
</dbReference>
<comment type="caution">
    <text evidence="3">The sequence shown here is derived from an EMBL/GenBank/DDBJ whole genome shotgun (WGS) entry which is preliminary data.</text>
</comment>
<dbReference type="AlphaFoldDB" id="S7TFG3"/>
<dbReference type="SUPFAM" id="SSF111384">
    <property type="entry name" value="OmpH-like"/>
    <property type="match status" value="1"/>
</dbReference>
<name>S7TFG3_DESML</name>
<dbReference type="STRING" id="897.B2D07_09410"/>
<dbReference type="GO" id="GO:0051082">
    <property type="term" value="F:unfolded protein binding"/>
    <property type="evidence" value="ECO:0007669"/>
    <property type="project" value="InterPro"/>
</dbReference>